<proteinExistence type="predicted"/>
<reference evidence="1" key="1">
    <citation type="submission" date="2014-05" db="EMBL/GenBank/DDBJ databases">
        <authorList>
            <person name="Chronopoulou M."/>
        </authorList>
    </citation>
    <scope>NUCLEOTIDE SEQUENCE</scope>
    <source>
        <tissue evidence="1">Whole organism</tissue>
    </source>
</reference>
<evidence type="ECO:0000313" key="1">
    <source>
        <dbReference type="EMBL" id="CDW46687.1"/>
    </source>
</evidence>
<accession>A0A0K2V939</accession>
<protein>
    <submittedName>
        <fullName evidence="1">Uncharacterized protein</fullName>
    </submittedName>
</protein>
<name>A0A0K2V939_LEPSM</name>
<dbReference type="EMBL" id="HACA01029328">
    <property type="protein sequence ID" value="CDW46689.1"/>
    <property type="molecule type" value="Transcribed_RNA"/>
</dbReference>
<dbReference type="EMBL" id="HACA01029326">
    <property type="protein sequence ID" value="CDW46687.1"/>
    <property type="molecule type" value="Transcribed_RNA"/>
</dbReference>
<sequence length="59" mass="7103">WASWTQLLHISRRLNKQRRNGVACVDTFVHNMNISIDKYLCSYKKFNKSRWATEKFPTN</sequence>
<dbReference type="EMBL" id="HACA01029327">
    <property type="protein sequence ID" value="CDW46688.1"/>
    <property type="molecule type" value="Transcribed_RNA"/>
</dbReference>
<feature type="non-terminal residue" evidence="1">
    <location>
        <position position="1"/>
    </location>
</feature>
<organism evidence="1">
    <name type="scientific">Lepeophtheirus salmonis</name>
    <name type="common">Salmon louse</name>
    <name type="synonym">Caligus salmonis</name>
    <dbReference type="NCBI Taxonomy" id="72036"/>
    <lineage>
        <taxon>Eukaryota</taxon>
        <taxon>Metazoa</taxon>
        <taxon>Ecdysozoa</taxon>
        <taxon>Arthropoda</taxon>
        <taxon>Crustacea</taxon>
        <taxon>Multicrustacea</taxon>
        <taxon>Hexanauplia</taxon>
        <taxon>Copepoda</taxon>
        <taxon>Siphonostomatoida</taxon>
        <taxon>Caligidae</taxon>
        <taxon>Lepeophtheirus</taxon>
    </lineage>
</organism>
<dbReference type="AlphaFoldDB" id="A0A0K2V939"/>